<dbReference type="Proteomes" id="UP001332243">
    <property type="component" value="Unassembled WGS sequence"/>
</dbReference>
<evidence type="ECO:0000313" key="7">
    <source>
        <dbReference type="EMBL" id="MEE6257897.1"/>
    </source>
</evidence>
<keyword evidence="2" id="KW-0378">Hydrolase</keyword>
<dbReference type="SMART" id="SM00637">
    <property type="entry name" value="CBD_II"/>
    <property type="match status" value="1"/>
</dbReference>
<feature type="chain" id="PRO_5045293832" evidence="4">
    <location>
        <begin position="30"/>
        <end position="242"/>
    </location>
</feature>
<reference evidence="7 8" key="1">
    <citation type="submission" date="2024-01" db="EMBL/GenBank/DDBJ databases">
        <title>Genome insights into Plantactinospora sonchi sp. nov.</title>
        <authorList>
            <person name="Wang L."/>
        </authorList>
    </citation>
    <scope>NUCLEOTIDE SEQUENCE [LARGE SCALE GENOMIC DNA]</scope>
    <source>
        <strain evidence="7 8">NEAU-QY2</strain>
    </source>
</reference>
<keyword evidence="4" id="KW-0732">Signal</keyword>
<dbReference type="InterPro" id="IPR012291">
    <property type="entry name" value="CBM2_carb-bd_dom_sf"/>
</dbReference>
<evidence type="ECO:0000256" key="4">
    <source>
        <dbReference type="SAM" id="SignalP"/>
    </source>
</evidence>
<feature type="domain" description="CBM2" evidence="6">
    <location>
        <begin position="130"/>
        <end position="241"/>
    </location>
</feature>
<protein>
    <submittedName>
        <fullName evidence="7">Cellulose binding domain-containing protein</fullName>
    </submittedName>
</protein>
<dbReference type="Gene3D" id="2.60.40.290">
    <property type="match status" value="1"/>
</dbReference>
<sequence length="242" mass="25433">MLRRTLPSTLLAAALGLALLPLSPAPAHADPLIPLPPPGQPVATSVTATGATLTWARPDGPVFRYSMQRLVDGEWQGWLSMPGNSVTLAGLTPDTAYTVAVRAAALADSGYTTSPLSEPLTFTTLPEEPETPSGFGCTIGVTVDRYGGYQVRGNVTWSGPEPAPRWRMGFTIATTVVITQVWNATVQRSGTAATLTPADWDGPTVPPPPGGPYVFGFSGRYVGAFVPPSDFRIGDTRCTAVH</sequence>
<dbReference type="CDD" id="cd00063">
    <property type="entry name" value="FN3"/>
    <property type="match status" value="1"/>
</dbReference>
<organism evidence="7 8">
    <name type="scientific">Plantactinospora sonchi</name>
    <dbReference type="NCBI Taxonomy" id="1544735"/>
    <lineage>
        <taxon>Bacteria</taxon>
        <taxon>Bacillati</taxon>
        <taxon>Actinomycetota</taxon>
        <taxon>Actinomycetes</taxon>
        <taxon>Micromonosporales</taxon>
        <taxon>Micromonosporaceae</taxon>
        <taxon>Plantactinospora</taxon>
    </lineage>
</organism>
<dbReference type="InterPro" id="IPR001919">
    <property type="entry name" value="CBD2"/>
</dbReference>
<feature type="domain" description="Fibronectin type-III" evidence="5">
    <location>
        <begin position="37"/>
        <end position="127"/>
    </location>
</feature>
<keyword evidence="3" id="KW-0624">Polysaccharide degradation</keyword>
<dbReference type="EMBL" id="JAZGQK010000003">
    <property type="protein sequence ID" value="MEE6257897.1"/>
    <property type="molecule type" value="Genomic_DNA"/>
</dbReference>
<dbReference type="SUPFAM" id="SSF49265">
    <property type="entry name" value="Fibronectin type III"/>
    <property type="match status" value="1"/>
</dbReference>
<evidence type="ECO:0000313" key="8">
    <source>
        <dbReference type="Proteomes" id="UP001332243"/>
    </source>
</evidence>
<accession>A0ABU7RN42</accession>
<evidence type="ECO:0000256" key="3">
    <source>
        <dbReference type="ARBA" id="ARBA00023326"/>
    </source>
</evidence>
<keyword evidence="1" id="KW-0119">Carbohydrate metabolism</keyword>
<dbReference type="InterPro" id="IPR003961">
    <property type="entry name" value="FN3_dom"/>
</dbReference>
<dbReference type="Gene3D" id="2.60.40.10">
    <property type="entry name" value="Immunoglobulins"/>
    <property type="match status" value="1"/>
</dbReference>
<proteinExistence type="predicted"/>
<dbReference type="Pfam" id="PF00041">
    <property type="entry name" value="fn3"/>
    <property type="match status" value="1"/>
</dbReference>
<dbReference type="InterPro" id="IPR008965">
    <property type="entry name" value="CBM2/CBM3_carb-bd_dom_sf"/>
</dbReference>
<keyword evidence="2" id="KW-0326">Glycosidase</keyword>
<dbReference type="SUPFAM" id="SSF49384">
    <property type="entry name" value="Carbohydrate-binding domain"/>
    <property type="match status" value="1"/>
</dbReference>
<dbReference type="Pfam" id="PF00553">
    <property type="entry name" value="CBM_2"/>
    <property type="match status" value="1"/>
</dbReference>
<dbReference type="InterPro" id="IPR036116">
    <property type="entry name" value="FN3_sf"/>
</dbReference>
<evidence type="ECO:0000256" key="1">
    <source>
        <dbReference type="ARBA" id="ARBA00023277"/>
    </source>
</evidence>
<evidence type="ECO:0000259" key="5">
    <source>
        <dbReference type="PROSITE" id="PS50853"/>
    </source>
</evidence>
<dbReference type="PROSITE" id="PS50853">
    <property type="entry name" value="FN3"/>
    <property type="match status" value="1"/>
</dbReference>
<evidence type="ECO:0000256" key="2">
    <source>
        <dbReference type="ARBA" id="ARBA00023295"/>
    </source>
</evidence>
<gene>
    <name evidence="7" type="ORF">V1633_05235</name>
</gene>
<name>A0ABU7RN42_9ACTN</name>
<dbReference type="RefSeq" id="WP_331213005.1">
    <property type="nucleotide sequence ID" value="NZ_JAZGQK010000003.1"/>
</dbReference>
<dbReference type="SMART" id="SM00060">
    <property type="entry name" value="FN3"/>
    <property type="match status" value="1"/>
</dbReference>
<feature type="signal peptide" evidence="4">
    <location>
        <begin position="1"/>
        <end position="29"/>
    </location>
</feature>
<evidence type="ECO:0000259" key="6">
    <source>
        <dbReference type="PROSITE" id="PS51173"/>
    </source>
</evidence>
<keyword evidence="8" id="KW-1185">Reference proteome</keyword>
<dbReference type="InterPro" id="IPR013783">
    <property type="entry name" value="Ig-like_fold"/>
</dbReference>
<dbReference type="PROSITE" id="PS51173">
    <property type="entry name" value="CBM2"/>
    <property type="match status" value="1"/>
</dbReference>
<comment type="caution">
    <text evidence="7">The sequence shown here is derived from an EMBL/GenBank/DDBJ whole genome shotgun (WGS) entry which is preliminary data.</text>
</comment>